<reference evidence="2" key="1">
    <citation type="journal article" date="2016" name="Proc. Natl. Acad. Sci. U.S.A.">
        <title>Lipid metabolic changes in an early divergent fungus govern the establishment of a mutualistic symbiosis with endobacteria.</title>
        <authorList>
            <person name="Lastovetsky O.A."/>
            <person name="Gaspar M.L."/>
            <person name="Mondo S.J."/>
            <person name="LaButti K.M."/>
            <person name="Sandor L."/>
            <person name="Grigoriev I.V."/>
            <person name="Henry S.A."/>
            <person name="Pawlowska T.E."/>
        </authorList>
    </citation>
    <scope>NUCLEOTIDE SEQUENCE [LARGE SCALE GENOMIC DNA]</scope>
    <source>
        <strain evidence="2">ATCC 52814</strain>
    </source>
</reference>
<feature type="non-terminal residue" evidence="2">
    <location>
        <position position="160"/>
    </location>
</feature>
<accession>A0A1X0RA07</accession>
<name>A0A1X0RA07_RHIZD</name>
<dbReference type="VEuPathDB" id="FungiDB:BCV72DRAFT_179868"/>
<evidence type="ECO:0000256" key="1">
    <source>
        <dbReference type="SAM" id="MobiDB-lite"/>
    </source>
</evidence>
<organism evidence="2">
    <name type="scientific">Rhizopus microsporus var. microsporus</name>
    <dbReference type="NCBI Taxonomy" id="86635"/>
    <lineage>
        <taxon>Eukaryota</taxon>
        <taxon>Fungi</taxon>
        <taxon>Fungi incertae sedis</taxon>
        <taxon>Mucoromycota</taxon>
        <taxon>Mucoromycotina</taxon>
        <taxon>Mucoromycetes</taxon>
        <taxon>Mucorales</taxon>
        <taxon>Mucorineae</taxon>
        <taxon>Rhizopodaceae</taxon>
        <taxon>Rhizopus</taxon>
    </lineage>
</organism>
<feature type="compositionally biased region" description="Polar residues" evidence="1">
    <location>
        <begin position="110"/>
        <end position="119"/>
    </location>
</feature>
<feature type="non-terminal residue" evidence="2">
    <location>
        <position position="1"/>
    </location>
</feature>
<feature type="region of interest" description="Disordered" evidence="1">
    <location>
        <begin position="105"/>
        <end position="131"/>
    </location>
</feature>
<protein>
    <submittedName>
        <fullName evidence="2">Uncharacterized protein</fullName>
    </submittedName>
</protein>
<proteinExistence type="predicted"/>
<dbReference type="AlphaFoldDB" id="A0A1X0RA07"/>
<dbReference type="OrthoDB" id="2272836at2759"/>
<evidence type="ECO:0000313" key="2">
    <source>
        <dbReference type="EMBL" id="ORE08842.1"/>
    </source>
</evidence>
<sequence length="160" mass="18730">SPTFKWPIPPPSDQDISIKEILERYTNADLLKHVLMAKSEEDKRQTAQYVLKTEQAKIHLRQLDLQLVRIQQQSTYPYLAPIQQQVLARITSPEDYPHSAHPLCRPYLHQPTTPVSPTEKTSRKRQRSPFLDDVSHRIVMEALKAKLHRPQENKRQRTLP</sequence>
<dbReference type="EMBL" id="KV921883">
    <property type="protein sequence ID" value="ORE08842.1"/>
    <property type="molecule type" value="Genomic_DNA"/>
</dbReference>
<dbReference type="Proteomes" id="UP000242414">
    <property type="component" value="Unassembled WGS sequence"/>
</dbReference>
<gene>
    <name evidence="2" type="ORF">BCV72DRAFT_179868</name>
</gene>